<dbReference type="OrthoDB" id="5366485at2759"/>
<reference evidence="2" key="1">
    <citation type="journal article" date="2016" name="Nat. Commun.">
        <title>Genome analysis of three Pneumocystis species reveals adaptation mechanisms to life exclusively in mammalian hosts.</title>
        <authorList>
            <person name="Ma L."/>
            <person name="Chen Z."/>
            <person name="Huang D.W."/>
            <person name="Kutty G."/>
            <person name="Ishihara M."/>
            <person name="Wang H."/>
            <person name="Abouelleil A."/>
            <person name="Bishop L."/>
            <person name="Davey E."/>
            <person name="Deng R."/>
            <person name="Deng X."/>
            <person name="Fan L."/>
            <person name="Fantoni G."/>
            <person name="Fitzgerald M."/>
            <person name="Gogineni E."/>
            <person name="Goldberg J.M."/>
            <person name="Handley G."/>
            <person name="Hu X."/>
            <person name="Huber C."/>
            <person name="Jiao X."/>
            <person name="Jones K."/>
            <person name="Levin J.Z."/>
            <person name="Liu Y."/>
            <person name="Macdonald P."/>
            <person name="Melnikov A."/>
            <person name="Raley C."/>
            <person name="Sassi M."/>
            <person name="Sherman B.T."/>
            <person name="Song X."/>
            <person name="Sykes S."/>
            <person name="Tran B."/>
            <person name="Walsh L."/>
            <person name="Xia Y."/>
            <person name="Yang J."/>
            <person name="Young S."/>
            <person name="Zeng Q."/>
            <person name="Zheng X."/>
            <person name="Stephens R."/>
            <person name="Nusbaum C."/>
            <person name="Birren B.W."/>
            <person name="Azadi P."/>
            <person name="Lempicki R.A."/>
            <person name="Cuomo C.A."/>
            <person name="Kovacs J.A."/>
        </authorList>
    </citation>
    <scope>NUCLEOTIDE SEQUENCE [LARGE SCALE GENOMIC DNA]</scope>
    <source>
        <strain evidence="2">B123</strain>
    </source>
</reference>
<evidence type="ECO:0000313" key="1">
    <source>
        <dbReference type="EMBL" id="EMR08924.1"/>
    </source>
</evidence>
<dbReference type="RefSeq" id="XP_007874730.1">
    <property type="nucleotide sequence ID" value="XM_007876539.1"/>
</dbReference>
<dbReference type="HOGENOM" id="CLU_1759590_0_0_1"/>
<dbReference type="GeneID" id="19896396"/>
<dbReference type="PANTHER" id="PTHR42093">
    <property type="match status" value="1"/>
</dbReference>
<protein>
    <submittedName>
        <fullName evidence="1">Uncharacterized protein</fullName>
    </submittedName>
</protein>
<gene>
    <name evidence="1" type="ORF">PNEG_02705</name>
</gene>
<accession>M7PEN2</accession>
<sequence>MEDSYLTFLKKNTIFSKPDKSLSLKFPSDILPDDLFSFTTCKLKQYCYSSEADEPFNVVFYNSKEEKCHKTLLSEKLKIPEGEIVQEKPEEWDPYGDYIDIIEIVKEISKTNEINVYKWKRMANEYIWILGWKNGEGLIGVHTVGIFS</sequence>
<evidence type="ECO:0000313" key="2">
    <source>
        <dbReference type="Proteomes" id="UP000011958"/>
    </source>
</evidence>
<dbReference type="PANTHER" id="PTHR42093:SF1">
    <property type="match status" value="1"/>
</dbReference>
<keyword evidence="2" id="KW-1185">Reference proteome</keyword>
<comment type="caution">
    <text evidence="1">The sequence shown here is derived from an EMBL/GenBank/DDBJ whole genome shotgun (WGS) entry which is preliminary data.</text>
</comment>
<dbReference type="InterPro" id="IPR056539">
    <property type="entry name" value="NuiA-like"/>
</dbReference>
<dbReference type="VEuPathDB" id="FungiDB:PNEG_02705"/>
<proteinExistence type="predicted"/>
<dbReference type="Pfam" id="PF23151">
    <property type="entry name" value="NuiA_2"/>
    <property type="match status" value="1"/>
</dbReference>
<dbReference type="STRING" id="1069680.M7PEN2"/>
<dbReference type="Proteomes" id="UP000011958">
    <property type="component" value="Unassembled WGS sequence"/>
</dbReference>
<dbReference type="AlphaFoldDB" id="M7PEN2"/>
<name>M7PEN2_PNEMU</name>
<organism evidence="1 2">
    <name type="scientific">Pneumocystis murina (strain B123)</name>
    <name type="common">Mouse pneumocystis pneumonia agent</name>
    <name type="synonym">Pneumocystis carinii f. sp. muris</name>
    <dbReference type="NCBI Taxonomy" id="1069680"/>
    <lineage>
        <taxon>Eukaryota</taxon>
        <taxon>Fungi</taxon>
        <taxon>Dikarya</taxon>
        <taxon>Ascomycota</taxon>
        <taxon>Taphrinomycotina</taxon>
        <taxon>Pneumocystomycetes</taxon>
        <taxon>Pneumocystaceae</taxon>
        <taxon>Pneumocystis</taxon>
    </lineage>
</organism>
<dbReference type="EMBL" id="AFWA02000007">
    <property type="protein sequence ID" value="EMR08924.1"/>
    <property type="molecule type" value="Genomic_DNA"/>
</dbReference>